<feature type="region of interest" description="Disordered" evidence="1">
    <location>
        <begin position="483"/>
        <end position="525"/>
    </location>
</feature>
<dbReference type="Pfam" id="PF12660">
    <property type="entry name" value="zf-TFIIIC"/>
    <property type="match status" value="1"/>
</dbReference>
<gene>
    <name evidence="4" type="ORF">PGQ11_006932</name>
</gene>
<feature type="compositionally biased region" description="Acidic residues" evidence="1">
    <location>
        <begin position="497"/>
        <end position="522"/>
    </location>
</feature>
<evidence type="ECO:0000259" key="3">
    <source>
        <dbReference type="Pfam" id="PF12660"/>
    </source>
</evidence>
<evidence type="ECO:0000256" key="1">
    <source>
        <dbReference type="SAM" id="MobiDB-lite"/>
    </source>
</evidence>
<dbReference type="PANTHER" id="PTHR15496:SF2">
    <property type="entry name" value="GENERAL TRANSCRIPTION FACTOR 3C POLYPEPTIDE 4"/>
    <property type="match status" value="1"/>
</dbReference>
<keyword evidence="5" id="KW-1185">Reference proteome</keyword>
<proteinExistence type="predicted"/>
<dbReference type="InterPro" id="IPR024764">
    <property type="entry name" value="TFIIIC_Znf"/>
</dbReference>
<sequence>MSAQDRSHILPLESFGLSAVPLTTHNIAWSPDAELAITSDDCVYLYFPEFPSAGTTAAAAFGSDFETQRQYHEVTFRFPVVETRRPELNRHLFTAAEQEFPDFPITFGAGVSLVANLGTSLNHAVAVEWSPSGLGLMRRSVLAVLTGTGALTIFCEGVSDGLGTIKMKGRNVRTVSSWVVPWSVGDSLLVPRAKGHESDYSKERITSFAWANGTNDPGSLLAYVNDEDEIVILTVQSRHDPAAPSGSAGEWRVEEVARFVAEGPHPKGDPTHPDYSPQGSSFALRWSPWLRKGPHKTCILSYITRNYVGFREVTVRAWKHMETPKVNVQSSDSNGICIHLGPDAFLQWEDMVWTVEGARSCRGIIATPARVQPFQVAFDGSAPPEVTTPHSVEVCGTNYASNEEAEQASNPITGMIIHPPNFSESTLTPYFSLVRLSVTASNHDWYQTNLPIASDPDTPNTKPKWVAEMTQFIEEKQPVALAYRPVNPEGKLPKGDNDEDVAGDEEDDDEDSDDEDDLDDDRSEWGSVEDFSKTEYLGELDRLTGMEKVNTTRLRTWGMTASPGGGTHAVFVTLNSTIKPERHTFGGMRCRVLFGTNITPIDDRFLAMKKLSTEGRMWEWMYGGAPAVPGASDLLSVNANNSSARTATREKLKEVASAQSCVFCGGLLVLEGRTSRCYNGHSFENCASTGIPIIMPGSTHTCSVCGLKCLKPQQVKTMARNSDLHDYIEKEVSPELCGGCGGKFMN</sequence>
<dbReference type="InterPro" id="IPR044230">
    <property type="entry name" value="GTF3C4"/>
</dbReference>
<reference evidence="4 5" key="1">
    <citation type="journal article" date="2024" name="IMA Fungus">
        <title>Apiospora arundinis, a panoply of carbohydrate-active enzymes and secondary metabolites.</title>
        <authorList>
            <person name="Sorensen T."/>
            <person name="Petersen C."/>
            <person name="Muurmann A.T."/>
            <person name="Christiansen J.V."/>
            <person name="Brundto M.L."/>
            <person name="Overgaard C.K."/>
            <person name="Boysen A.T."/>
            <person name="Wollenberg R.D."/>
            <person name="Larsen T.O."/>
            <person name="Sorensen J.L."/>
            <person name="Nielsen K.L."/>
            <person name="Sondergaard T.E."/>
        </authorList>
    </citation>
    <scope>NUCLEOTIDE SEQUENCE [LARGE SCALE GENOMIC DNA]</scope>
    <source>
        <strain evidence="4 5">AAU 773</strain>
    </source>
</reference>
<feature type="domain" description="Transcription factor IIIC 90kDa subunit N-terminal" evidence="2">
    <location>
        <begin position="29"/>
        <end position="576"/>
    </location>
</feature>
<name>A0ABR2IU35_9PEZI</name>
<comment type="caution">
    <text evidence="4">The sequence shown here is derived from an EMBL/GenBank/DDBJ whole genome shotgun (WGS) entry which is preliminary data.</text>
</comment>
<accession>A0ABR2IU35</accession>
<evidence type="ECO:0000259" key="2">
    <source>
        <dbReference type="Pfam" id="PF12657"/>
    </source>
</evidence>
<dbReference type="Proteomes" id="UP001390339">
    <property type="component" value="Unassembled WGS sequence"/>
</dbReference>
<evidence type="ECO:0000313" key="4">
    <source>
        <dbReference type="EMBL" id="KAK8868354.1"/>
    </source>
</evidence>
<dbReference type="Pfam" id="PF12657">
    <property type="entry name" value="TFIIIC_delta"/>
    <property type="match status" value="1"/>
</dbReference>
<evidence type="ECO:0000313" key="5">
    <source>
        <dbReference type="Proteomes" id="UP001390339"/>
    </source>
</evidence>
<protein>
    <submittedName>
        <fullName evidence="4">GPI-anchor transamidase</fullName>
    </submittedName>
</protein>
<dbReference type="InterPro" id="IPR024761">
    <property type="entry name" value="TFIIIC_delta_N"/>
</dbReference>
<dbReference type="PANTHER" id="PTHR15496">
    <property type="entry name" value="GENERAL TRANSCRIPTION FACTOR 3C POLYPEPTIDE 4 FAMILY"/>
    <property type="match status" value="1"/>
</dbReference>
<organism evidence="4 5">
    <name type="scientific">Apiospora arundinis</name>
    <dbReference type="NCBI Taxonomy" id="335852"/>
    <lineage>
        <taxon>Eukaryota</taxon>
        <taxon>Fungi</taxon>
        <taxon>Dikarya</taxon>
        <taxon>Ascomycota</taxon>
        <taxon>Pezizomycotina</taxon>
        <taxon>Sordariomycetes</taxon>
        <taxon>Xylariomycetidae</taxon>
        <taxon>Amphisphaeriales</taxon>
        <taxon>Apiosporaceae</taxon>
        <taxon>Apiospora</taxon>
    </lineage>
</organism>
<dbReference type="EMBL" id="JAPCWZ010000004">
    <property type="protein sequence ID" value="KAK8868354.1"/>
    <property type="molecule type" value="Genomic_DNA"/>
</dbReference>
<feature type="domain" description="Transcription factor IIIC putative zinc-finger" evidence="3">
    <location>
        <begin position="658"/>
        <end position="744"/>
    </location>
</feature>